<dbReference type="EMBL" id="CYKH01002126">
    <property type="protein sequence ID" value="CUG93168.1"/>
    <property type="molecule type" value="Genomic_DNA"/>
</dbReference>
<accession>A0A0S4JNN2</accession>
<evidence type="ECO:0000313" key="2">
    <source>
        <dbReference type="EMBL" id="CUG93168.1"/>
    </source>
</evidence>
<evidence type="ECO:0000256" key="1">
    <source>
        <dbReference type="SAM" id="MobiDB-lite"/>
    </source>
</evidence>
<sequence length="246" mass="25524">MSFSSRSYPPLVLPAALASAFRGALSSIDVRVVMSVKQMIDGYKTVDRVIVATREGFFLCIAATGEFSRYVKWEMVQEVHWYPSLQLAAFVCGDGCDVVLAASSSSSSSSSTTTGAGGNNGNGNNPSSSPPTSPRPSTLSFGHAPPLAPQQQQQPNSNSSSSTSSIPNPLRSIVQRVRSSTVNFGRNRPVAGAGNGSTAAASGTPGSATSNNSNVSMFAFGASTPTTGAPPQQQQQQQQSPYPDIV</sequence>
<gene>
    <name evidence="2" type="ORF">BSAL_41175</name>
</gene>
<feature type="compositionally biased region" description="Low complexity" evidence="1">
    <location>
        <begin position="104"/>
        <end position="114"/>
    </location>
</feature>
<feature type="compositionally biased region" description="Low complexity" evidence="1">
    <location>
        <begin position="149"/>
        <end position="169"/>
    </location>
</feature>
<reference evidence="3" key="1">
    <citation type="submission" date="2015-09" db="EMBL/GenBank/DDBJ databases">
        <authorList>
            <consortium name="Pathogen Informatics"/>
        </authorList>
    </citation>
    <scope>NUCLEOTIDE SEQUENCE [LARGE SCALE GENOMIC DNA]</scope>
    <source>
        <strain evidence="3">Lake Konstanz</strain>
    </source>
</reference>
<dbReference type="Proteomes" id="UP000051952">
    <property type="component" value="Unassembled WGS sequence"/>
</dbReference>
<keyword evidence="3" id="KW-1185">Reference proteome</keyword>
<dbReference type="VEuPathDB" id="TriTrypDB:BSAL_41175"/>
<evidence type="ECO:0000313" key="3">
    <source>
        <dbReference type="Proteomes" id="UP000051952"/>
    </source>
</evidence>
<proteinExistence type="predicted"/>
<dbReference type="AlphaFoldDB" id="A0A0S4JNN2"/>
<organism evidence="2 3">
    <name type="scientific">Bodo saltans</name>
    <name type="common">Flagellated protozoan</name>
    <dbReference type="NCBI Taxonomy" id="75058"/>
    <lineage>
        <taxon>Eukaryota</taxon>
        <taxon>Discoba</taxon>
        <taxon>Euglenozoa</taxon>
        <taxon>Kinetoplastea</taxon>
        <taxon>Metakinetoplastina</taxon>
        <taxon>Eubodonida</taxon>
        <taxon>Bodonidae</taxon>
        <taxon>Bodo</taxon>
    </lineage>
</organism>
<feature type="non-terminal residue" evidence="2">
    <location>
        <position position="246"/>
    </location>
</feature>
<feature type="compositionally biased region" description="Low complexity" evidence="1">
    <location>
        <begin position="196"/>
        <end position="210"/>
    </location>
</feature>
<feature type="region of interest" description="Disordered" evidence="1">
    <location>
        <begin position="104"/>
        <end position="246"/>
    </location>
</feature>
<protein>
    <submittedName>
        <fullName evidence="2">Uncharacterized protein</fullName>
    </submittedName>
</protein>
<name>A0A0S4JNN2_BODSA</name>